<protein>
    <recommendedName>
        <fullName evidence="2">Ribosome-recycling factor, mitochondrial</fullName>
    </recommendedName>
    <alternativeName>
        <fullName evidence="4">Ribosome-releasing factor, mitochondrial</fullName>
    </alternativeName>
</protein>
<dbReference type="FunFam" id="3.30.1360.40:FF:000001">
    <property type="entry name" value="Ribosome-recycling factor"/>
    <property type="match status" value="1"/>
</dbReference>
<comment type="caution">
    <text evidence="6">The sequence shown here is derived from an EMBL/GenBank/DDBJ whole genome shotgun (WGS) entry which is preliminary data.</text>
</comment>
<comment type="similarity">
    <text evidence="1">Belongs to the RRF family.</text>
</comment>
<dbReference type="InterPro" id="IPR002661">
    <property type="entry name" value="Ribosome_recyc_fac"/>
</dbReference>
<dbReference type="GO" id="GO:0005739">
    <property type="term" value="C:mitochondrion"/>
    <property type="evidence" value="ECO:0007669"/>
    <property type="project" value="TreeGrafter"/>
</dbReference>
<proteinExistence type="inferred from homology"/>
<gene>
    <name evidence="6" type="ORF">V9T40_011423</name>
</gene>
<feature type="domain" description="Ribosome recycling factor" evidence="5">
    <location>
        <begin position="18"/>
        <end position="180"/>
    </location>
</feature>
<dbReference type="Gene3D" id="3.30.1360.40">
    <property type="match status" value="1"/>
</dbReference>
<evidence type="ECO:0000259" key="5">
    <source>
        <dbReference type="Pfam" id="PF01765"/>
    </source>
</evidence>
<dbReference type="Proteomes" id="UP001367676">
    <property type="component" value="Unassembled WGS sequence"/>
</dbReference>
<keyword evidence="3" id="KW-0648">Protein biosynthesis</keyword>
<dbReference type="GO" id="GO:0006412">
    <property type="term" value="P:translation"/>
    <property type="evidence" value="ECO:0007669"/>
    <property type="project" value="UniProtKB-KW"/>
</dbReference>
<reference evidence="6 7" key="1">
    <citation type="submission" date="2024-03" db="EMBL/GenBank/DDBJ databases">
        <title>Adaptation during the transition from Ophiocordyceps entomopathogen to insect associate is accompanied by gene loss and intensified selection.</title>
        <authorList>
            <person name="Ward C.M."/>
            <person name="Onetto C.A."/>
            <person name="Borneman A.R."/>
        </authorList>
    </citation>
    <scope>NUCLEOTIDE SEQUENCE [LARGE SCALE GENOMIC DNA]</scope>
    <source>
        <strain evidence="6">AWRI1</strain>
        <tissue evidence="6">Single Adult Female</tissue>
    </source>
</reference>
<evidence type="ECO:0000256" key="3">
    <source>
        <dbReference type="ARBA" id="ARBA00022917"/>
    </source>
</evidence>
<organism evidence="6 7">
    <name type="scientific">Parthenolecanium corni</name>
    <dbReference type="NCBI Taxonomy" id="536013"/>
    <lineage>
        <taxon>Eukaryota</taxon>
        <taxon>Metazoa</taxon>
        <taxon>Ecdysozoa</taxon>
        <taxon>Arthropoda</taxon>
        <taxon>Hexapoda</taxon>
        <taxon>Insecta</taxon>
        <taxon>Pterygota</taxon>
        <taxon>Neoptera</taxon>
        <taxon>Paraneoptera</taxon>
        <taxon>Hemiptera</taxon>
        <taxon>Sternorrhyncha</taxon>
        <taxon>Coccoidea</taxon>
        <taxon>Coccidae</taxon>
        <taxon>Parthenolecanium</taxon>
    </lineage>
</organism>
<name>A0AAN9T5C9_9HEMI</name>
<dbReference type="PANTHER" id="PTHR20982:SF3">
    <property type="entry name" value="MITOCHONDRIAL RIBOSOME RECYCLING FACTOR PSEUDO 1"/>
    <property type="match status" value="1"/>
</dbReference>
<evidence type="ECO:0000313" key="6">
    <source>
        <dbReference type="EMBL" id="KAK7574232.1"/>
    </source>
</evidence>
<dbReference type="InterPro" id="IPR023584">
    <property type="entry name" value="Ribosome_recyc_fac_dom"/>
</dbReference>
<dbReference type="Pfam" id="PF01765">
    <property type="entry name" value="RRF"/>
    <property type="match status" value="1"/>
</dbReference>
<dbReference type="Gene3D" id="1.10.132.20">
    <property type="entry name" value="Ribosome-recycling factor"/>
    <property type="match status" value="1"/>
</dbReference>
<dbReference type="PANTHER" id="PTHR20982">
    <property type="entry name" value="RIBOSOME RECYCLING FACTOR"/>
    <property type="match status" value="1"/>
</dbReference>
<keyword evidence="7" id="KW-1185">Reference proteome</keyword>
<dbReference type="AlphaFoldDB" id="A0AAN9T5C9"/>
<evidence type="ECO:0000256" key="2">
    <source>
        <dbReference type="ARBA" id="ARBA00020581"/>
    </source>
</evidence>
<dbReference type="EMBL" id="JBBCAQ010000037">
    <property type="protein sequence ID" value="KAK7574232.1"/>
    <property type="molecule type" value="Genomic_DNA"/>
</dbReference>
<dbReference type="SUPFAM" id="SSF55194">
    <property type="entry name" value="Ribosome recycling factor, RRF"/>
    <property type="match status" value="1"/>
</dbReference>
<evidence type="ECO:0000256" key="1">
    <source>
        <dbReference type="ARBA" id="ARBA00005912"/>
    </source>
</evidence>
<evidence type="ECO:0000256" key="4">
    <source>
        <dbReference type="ARBA" id="ARBA00033107"/>
    </source>
</evidence>
<evidence type="ECO:0000313" key="7">
    <source>
        <dbReference type="Proteomes" id="UP001367676"/>
    </source>
</evidence>
<sequence length="183" mass="20907">MNLRKFKIELENALNSMKEEFIKSVSLRSSAGAVEELVIEYEGEKYTIRDLAQINRKNPKVLALSFSNFPQTIPTVLQALSDSGMNLNPQQDGVSVFIPIPKVTREHREGLAKNANKIFNKYKSSMKEIQTKYMKRLEAKQDEGLSQEMFFILRDQVTAFVNQYISQAEKMTADKNHELLGEG</sequence>
<dbReference type="InterPro" id="IPR036191">
    <property type="entry name" value="RRF_sf"/>
</dbReference>
<dbReference type="GO" id="GO:0043023">
    <property type="term" value="F:ribosomal large subunit binding"/>
    <property type="evidence" value="ECO:0007669"/>
    <property type="project" value="TreeGrafter"/>
</dbReference>
<accession>A0AAN9T5C9</accession>